<evidence type="ECO:0000313" key="5">
    <source>
        <dbReference type="Proteomes" id="UP000322110"/>
    </source>
</evidence>
<dbReference type="Gene3D" id="3.30.70.360">
    <property type="match status" value="1"/>
</dbReference>
<dbReference type="SUPFAM" id="SSF55031">
    <property type="entry name" value="Bacterial exopeptidase dimerisation domain"/>
    <property type="match status" value="1"/>
</dbReference>
<feature type="binding site" evidence="3">
    <location>
        <position position="108"/>
    </location>
    <ligand>
        <name>Zn(2+)</name>
        <dbReference type="ChEBI" id="CHEBI:29105"/>
        <label>1</label>
    </ligand>
</feature>
<evidence type="ECO:0000256" key="3">
    <source>
        <dbReference type="PIRSR" id="PIRSR001235-1"/>
    </source>
</evidence>
<comment type="similarity">
    <text evidence="1">Belongs to the peptidase M20 family.</text>
</comment>
<keyword evidence="5" id="KW-1185">Reference proteome</keyword>
<feature type="binding site" evidence="3">
    <location>
        <position position="143"/>
    </location>
    <ligand>
        <name>Zn(2+)</name>
        <dbReference type="ChEBI" id="CHEBI:29105"/>
        <label>2</label>
    </ligand>
</feature>
<comment type="cofactor">
    <cofactor evidence="3">
        <name>Zn(2+)</name>
        <dbReference type="ChEBI" id="CHEBI:29105"/>
    </cofactor>
    <text evidence="3">Binds 2 Zn(2+) ions per subunit.</text>
</comment>
<dbReference type="AlphaFoldDB" id="A0A5B2TG54"/>
<evidence type="ECO:0000313" key="4">
    <source>
        <dbReference type="EMBL" id="KAA2212878.1"/>
    </source>
</evidence>
<sequence length="424" mass="44872">MTKTGRKAVAGNDRGGNLTVDGDRLWDSLMRMAEIGALPGGGCRRLGLTPEDSAGRALLVRWAEAQGYGIGRDRVGNLFIRRAGTRPELAPVMMGSHLDTVMTGGRFDGVLGVLGGLEVMRSLDEAGIATQRTLELVVWTNEEGARFAPGNTGAFAFSGKYTLEQALAHADLDGTRVGDALQALGEAGDEPVGNRPVDAYFELHVEQGPHLERAGVPVGVVTGTYTVRYFNLTIMGDAAHLAQPLENRRDALVGAAEAILAIRRVGVSHGEDGRSNASWIEVFPNVRGTVAATVRMSCDVRHADPEVTQAMAADLHAAIGDASRRSGVAMQLEPFHRFGPILFDAGLVELLRDTARRRGHAFRDIVTVAGHDAIALAPVLPTAMIFVPSAGGLSHNEREHTDPAACAAGADMLLHAVLARAGHA</sequence>
<dbReference type="Pfam" id="PF01546">
    <property type="entry name" value="Peptidase_M20"/>
    <property type="match status" value="1"/>
</dbReference>
<dbReference type="NCBIfam" id="TIGR01879">
    <property type="entry name" value="hydantase"/>
    <property type="match status" value="1"/>
</dbReference>
<dbReference type="NCBIfam" id="NF006769">
    <property type="entry name" value="PRK09290.1-3"/>
    <property type="match status" value="1"/>
</dbReference>
<feature type="binding site" evidence="3">
    <location>
        <position position="97"/>
    </location>
    <ligand>
        <name>Zn(2+)</name>
        <dbReference type="ChEBI" id="CHEBI:29105"/>
        <label>1</label>
    </ligand>
</feature>
<reference evidence="4 5" key="1">
    <citation type="journal article" date="2015" name="Int. J. Syst. Evol. Microbiol.">
        <title>Roseomonas oryzae sp. nov., isolated from paddy rhizosphere soil.</title>
        <authorList>
            <person name="Ramaprasad E.V."/>
            <person name="Sasikala Ch."/>
            <person name="Ramana Ch.V."/>
        </authorList>
    </citation>
    <scope>NUCLEOTIDE SEQUENCE [LARGE SCALE GENOMIC DNA]</scope>
    <source>
        <strain evidence="4 5">KCTC 42542</strain>
    </source>
</reference>
<comment type="caution">
    <text evidence="4">The sequence shown here is derived from an EMBL/GenBank/DDBJ whole genome shotgun (WGS) entry which is preliminary data.</text>
</comment>
<dbReference type="EMBL" id="VUKA01000005">
    <property type="protein sequence ID" value="KAA2212878.1"/>
    <property type="molecule type" value="Genomic_DNA"/>
</dbReference>
<dbReference type="PANTHER" id="PTHR32494:SF5">
    <property type="entry name" value="ALLANTOATE AMIDOHYDROLASE"/>
    <property type="match status" value="1"/>
</dbReference>
<keyword evidence="3" id="KW-0479">Metal-binding</keyword>
<evidence type="ECO:0000256" key="2">
    <source>
        <dbReference type="ARBA" id="ARBA00022801"/>
    </source>
</evidence>
<name>A0A5B2TG54_9PROT</name>
<evidence type="ECO:0000256" key="1">
    <source>
        <dbReference type="ARBA" id="ARBA00006153"/>
    </source>
</evidence>
<dbReference type="PIRSF" id="PIRSF001235">
    <property type="entry name" value="Amidase_carbamoylase"/>
    <property type="match status" value="1"/>
</dbReference>
<proteinExistence type="inferred from homology"/>
<dbReference type="SUPFAM" id="SSF53187">
    <property type="entry name" value="Zn-dependent exopeptidases"/>
    <property type="match status" value="1"/>
</dbReference>
<dbReference type="GO" id="GO:0016813">
    <property type="term" value="F:hydrolase activity, acting on carbon-nitrogen (but not peptide) bonds, in linear amidines"/>
    <property type="evidence" value="ECO:0007669"/>
    <property type="project" value="InterPro"/>
</dbReference>
<keyword evidence="3" id="KW-0862">Zinc</keyword>
<dbReference type="PANTHER" id="PTHR32494">
    <property type="entry name" value="ALLANTOATE DEIMINASE-RELATED"/>
    <property type="match status" value="1"/>
</dbReference>
<dbReference type="CDD" id="cd03884">
    <property type="entry name" value="M20_bAS"/>
    <property type="match status" value="1"/>
</dbReference>
<keyword evidence="2 4" id="KW-0378">Hydrolase</keyword>
<dbReference type="Proteomes" id="UP000322110">
    <property type="component" value="Unassembled WGS sequence"/>
</dbReference>
<dbReference type="Gene3D" id="3.40.630.10">
    <property type="entry name" value="Zn peptidases"/>
    <property type="match status" value="1"/>
</dbReference>
<dbReference type="EC" id="3.5.-.-" evidence="4"/>
<protein>
    <submittedName>
        <fullName evidence="4">Hydantoinase/carbamoylase family amidase</fullName>
        <ecNumber evidence="4">3.5.-.-</ecNumber>
    </submittedName>
</protein>
<accession>A0A5B2TG54</accession>
<feature type="binding site" evidence="3">
    <location>
        <position position="108"/>
    </location>
    <ligand>
        <name>Zn(2+)</name>
        <dbReference type="ChEBI" id="CHEBI:29105"/>
        <label>2</label>
    </ligand>
</feature>
<dbReference type="GO" id="GO:0046872">
    <property type="term" value="F:metal ion binding"/>
    <property type="evidence" value="ECO:0007669"/>
    <property type="project" value="UniProtKB-KW"/>
</dbReference>
<feature type="binding site" evidence="3">
    <location>
        <position position="395"/>
    </location>
    <ligand>
        <name>Zn(2+)</name>
        <dbReference type="ChEBI" id="CHEBI:29105"/>
        <label>2</label>
    </ligand>
</feature>
<gene>
    <name evidence="4" type="ORF">F0Q34_12160</name>
</gene>
<dbReference type="InterPro" id="IPR010158">
    <property type="entry name" value="Amidase_Cbmase"/>
</dbReference>
<dbReference type="InterPro" id="IPR002933">
    <property type="entry name" value="Peptidase_M20"/>
</dbReference>
<organism evidence="4 5">
    <name type="scientific">Teichococcus oryzae</name>
    <dbReference type="NCBI Taxonomy" id="1608942"/>
    <lineage>
        <taxon>Bacteria</taxon>
        <taxon>Pseudomonadati</taxon>
        <taxon>Pseudomonadota</taxon>
        <taxon>Alphaproteobacteria</taxon>
        <taxon>Acetobacterales</taxon>
        <taxon>Roseomonadaceae</taxon>
        <taxon>Roseomonas</taxon>
    </lineage>
</organism>
<dbReference type="InterPro" id="IPR036264">
    <property type="entry name" value="Bact_exopeptidase_dim_dom"/>
</dbReference>
<feature type="binding site" evidence="3">
    <location>
        <position position="204"/>
    </location>
    <ligand>
        <name>Zn(2+)</name>
        <dbReference type="ChEBI" id="CHEBI:29105"/>
        <label>1</label>
    </ligand>
</feature>